<evidence type="ECO:0000313" key="1">
    <source>
        <dbReference type="EMBL" id="KKN27610.1"/>
    </source>
</evidence>
<name>A0A0F9P6U5_9ZZZZ</name>
<comment type="caution">
    <text evidence="1">The sequence shown here is derived from an EMBL/GenBank/DDBJ whole genome shotgun (WGS) entry which is preliminary data.</text>
</comment>
<dbReference type="EMBL" id="LAZR01002622">
    <property type="protein sequence ID" value="KKN27610.1"/>
    <property type="molecule type" value="Genomic_DNA"/>
</dbReference>
<dbReference type="AlphaFoldDB" id="A0A0F9P6U5"/>
<proteinExistence type="predicted"/>
<organism evidence="1">
    <name type="scientific">marine sediment metagenome</name>
    <dbReference type="NCBI Taxonomy" id="412755"/>
    <lineage>
        <taxon>unclassified sequences</taxon>
        <taxon>metagenomes</taxon>
        <taxon>ecological metagenomes</taxon>
    </lineage>
</organism>
<reference evidence="1" key="1">
    <citation type="journal article" date="2015" name="Nature">
        <title>Complex archaea that bridge the gap between prokaryotes and eukaryotes.</title>
        <authorList>
            <person name="Spang A."/>
            <person name="Saw J.H."/>
            <person name="Jorgensen S.L."/>
            <person name="Zaremba-Niedzwiedzka K."/>
            <person name="Martijn J."/>
            <person name="Lind A.E."/>
            <person name="van Eijk R."/>
            <person name="Schleper C."/>
            <person name="Guy L."/>
            <person name="Ettema T.J."/>
        </authorList>
    </citation>
    <scope>NUCLEOTIDE SEQUENCE</scope>
</reference>
<accession>A0A0F9P6U5</accession>
<sequence length="91" mass="10204">MKRLRIVKKNYVNGIVPGANMTRHFKIRKNGNISDVCPKDNEIKHNSVCKVCDDCCSFSAPLGIPTLIICKCSGIEGYNYHPHKKKEVGND</sequence>
<protein>
    <submittedName>
        <fullName evidence="1">Uncharacterized protein</fullName>
    </submittedName>
</protein>
<gene>
    <name evidence="1" type="ORF">LCGC14_0862970</name>
</gene>